<dbReference type="Gene3D" id="3.10.450.710">
    <property type="entry name" value="Tgt2/MlaC"/>
    <property type="match status" value="1"/>
</dbReference>
<keyword evidence="1" id="KW-0732">Signal</keyword>
<dbReference type="OrthoDB" id="9787053at2"/>
<evidence type="ECO:0000313" key="2">
    <source>
        <dbReference type="EMBL" id="SIS98270.1"/>
    </source>
</evidence>
<dbReference type="AlphaFoldDB" id="A0A1N7NJ06"/>
<feature type="chain" id="PRO_5012636664" evidence="1">
    <location>
        <begin position="21"/>
        <end position="210"/>
    </location>
</feature>
<name>A0A1N7NJ06_9GAMM</name>
<dbReference type="PIRSF" id="PIRSF004649">
    <property type="entry name" value="MlaC"/>
    <property type="match status" value="1"/>
</dbReference>
<dbReference type="InterPro" id="IPR008869">
    <property type="entry name" value="MlaC/ttg2D"/>
</dbReference>
<dbReference type="Proteomes" id="UP000185639">
    <property type="component" value="Unassembled WGS sequence"/>
</dbReference>
<gene>
    <name evidence="2" type="ORF">SAMN05421686_10750</name>
</gene>
<dbReference type="InterPro" id="IPR042245">
    <property type="entry name" value="Tgt2/MlaC_sf"/>
</dbReference>
<keyword evidence="3" id="KW-1185">Reference proteome</keyword>
<dbReference type="EMBL" id="FTOH01000007">
    <property type="protein sequence ID" value="SIS98270.1"/>
    <property type="molecule type" value="Genomic_DNA"/>
</dbReference>
<sequence length="210" mass="23742">MIKILSLFTLMMLAVTQAFASDDKPLKVVEQATNGVIAELKKTEPEERDAQMVERLVEEYILPAIDQKKIAMGALGKYWQRATPEEQQRFITIFRDRQLRTYGGAFKAFSGETLEFSDTRYSPDGGRAIVKGEFTQSNGNKVPVDFRLYENKESGDWLVYDAVISGLSMVKTYRTQLSDRLQNISIGELIAELESEPVKPYDPEELQAGS</sequence>
<accession>A0A1N7NJ06</accession>
<evidence type="ECO:0000256" key="1">
    <source>
        <dbReference type="SAM" id="SignalP"/>
    </source>
</evidence>
<dbReference type="Pfam" id="PF05494">
    <property type="entry name" value="MlaC"/>
    <property type="match status" value="1"/>
</dbReference>
<dbReference type="RefSeq" id="WP_076516335.1">
    <property type="nucleotide sequence ID" value="NZ_FTOH01000007.1"/>
</dbReference>
<proteinExistence type="predicted"/>
<dbReference type="PANTHER" id="PTHR36573">
    <property type="entry name" value="INTERMEMBRANE PHOSPHOLIPID TRANSPORT SYSTEM BINDING PROTEIN MLAC"/>
    <property type="match status" value="1"/>
</dbReference>
<dbReference type="STRING" id="484498.SAMN05421686_10750"/>
<organism evidence="2 3">
    <name type="scientific">Thalassolituus maritimus</name>
    <dbReference type="NCBI Taxonomy" id="484498"/>
    <lineage>
        <taxon>Bacteria</taxon>
        <taxon>Pseudomonadati</taxon>
        <taxon>Pseudomonadota</taxon>
        <taxon>Gammaproteobacteria</taxon>
        <taxon>Oceanospirillales</taxon>
        <taxon>Oceanospirillaceae</taxon>
        <taxon>Thalassolituus</taxon>
    </lineage>
</organism>
<protein>
    <submittedName>
        <fullName evidence="2">Polar amino acid transport system substrate-binding protein/phospholipid transport system substrate-binding protein</fullName>
    </submittedName>
</protein>
<feature type="signal peptide" evidence="1">
    <location>
        <begin position="1"/>
        <end position="20"/>
    </location>
</feature>
<evidence type="ECO:0000313" key="3">
    <source>
        <dbReference type="Proteomes" id="UP000185639"/>
    </source>
</evidence>
<dbReference type="PANTHER" id="PTHR36573:SF1">
    <property type="entry name" value="INTERMEMBRANE PHOSPHOLIPID TRANSPORT SYSTEM BINDING PROTEIN MLAC"/>
    <property type="match status" value="1"/>
</dbReference>
<reference evidence="3" key="1">
    <citation type="submission" date="2017-01" db="EMBL/GenBank/DDBJ databases">
        <authorList>
            <person name="Varghese N."/>
            <person name="Submissions S."/>
        </authorList>
    </citation>
    <scope>NUCLEOTIDE SEQUENCE [LARGE SCALE GENOMIC DNA]</scope>
    <source>
        <strain evidence="3">DSM 24913</strain>
    </source>
</reference>